<dbReference type="FunFam" id="2.20.100.10:FF:000008">
    <property type="entry name" value="Unc-5 netrin receptor C"/>
    <property type="match status" value="1"/>
</dbReference>
<dbReference type="Gene3D" id="2.60.40.10">
    <property type="entry name" value="Immunoglobulins"/>
    <property type="match status" value="2"/>
</dbReference>
<reference evidence="16" key="1">
    <citation type="submission" date="2020-08" db="EMBL/GenBank/DDBJ databases">
        <title>Multicomponent nature underlies the extraordinary mechanical properties of spider dragline silk.</title>
        <authorList>
            <person name="Kono N."/>
            <person name="Nakamura H."/>
            <person name="Mori M."/>
            <person name="Yoshida Y."/>
            <person name="Ohtoshi R."/>
            <person name="Malay A.D."/>
            <person name="Moran D.A.P."/>
            <person name="Tomita M."/>
            <person name="Numata K."/>
            <person name="Arakawa K."/>
        </authorList>
    </citation>
    <scope>NUCLEOTIDE SEQUENCE</scope>
</reference>
<comment type="subcellular location">
    <subcellularLocation>
        <location evidence="1">Membrane</location>
        <topology evidence="1">Single-pass type I membrane protein</topology>
    </subcellularLocation>
    <subcellularLocation>
        <location evidence="2">Secreted</location>
    </subcellularLocation>
</comment>
<keyword evidence="4" id="KW-0217">Developmental protein</keyword>
<evidence type="ECO:0000313" key="17">
    <source>
        <dbReference type="Proteomes" id="UP000887013"/>
    </source>
</evidence>
<sequence>MEWTFVLVLTILVGISLVYADPGRSARQDDGGLLPDPFPTDDGDTSGHPVFLEEPRDTYVLRSRPATLSCKVRNALQLYFVCNDKPVHHRHHSQQEFVDPQTGVRHLEVSVDVNRKEVEEYFGLDGYGCSCIAWSSSGTSKSRRAHVKIAYLKKHFENQPLSTHVGIEGQISLQCLPPEGVPPPEVLWLKNGELIDTAKDSNFIISNEGNLLISVVRLADMGNYTCMARNPAGTRYSETAILTVYVNGGWSTWSPWSECTARCGRGVQQRSRLCTNPAPLNGGRTCSGDPLQKSDCTSLCPVEDGRWTSSSSYVSPDCKIIVAVPC</sequence>
<dbReference type="EMBL" id="BMAW01066749">
    <property type="protein sequence ID" value="GFT56229.1"/>
    <property type="molecule type" value="Genomic_DNA"/>
</dbReference>
<organism evidence="16 17">
    <name type="scientific">Nephila pilipes</name>
    <name type="common">Giant wood spider</name>
    <name type="synonym">Nephila maculata</name>
    <dbReference type="NCBI Taxonomy" id="299642"/>
    <lineage>
        <taxon>Eukaryota</taxon>
        <taxon>Metazoa</taxon>
        <taxon>Ecdysozoa</taxon>
        <taxon>Arthropoda</taxon>
        <taxon>Chelicerata</taxon>
        <taxon>Arachnida</taxon>
        <taxon>Araneae</taxon>
        <taxon>Araneomorphae</taxon>
        <taxon>Entelegynae</taxon>
        <taxon>Araneoidea</taxon>
        <taxon>Nephilidae</taxon>
        <taxon>Nephila</taxon>
    </lineage>
</organism>
<evidence type="ECO:0000256" key="6">
    <source>
        <dbReference type="ARBA" id="ARBA00022729"/>
    </source>
</evidence>
<dbReference type="OrthoDB" id="5973910at2759"/>
<name>A0A8X6TW10_NEPPI</name>
<dbReference type="Pfam" id="PF25609">
    <property type="entry name" value="Unc5_NetrinR_N"/>
    <property type="match status" value="1"/>
</dbReference>
<dbReference type="Pfam" id="PF13927">
    <property type="entry name" value="Ig_3"/>
    <property type="match status" value="1"/>
</dbReference>
<accession>A0A8X6TW10</accession>
<dbReference type="InterPro" id="IPR003599">
    <property type="entry name" value="Ig_sub"/>
</dbReference>
<dbReference type="SUPFAM" id="SSF48726">
    <property type="entry name" value="Immunoglobulin"/>
    <property type="match status" value="2"/>
</dbReference>
<dbReference type="InterPro" id="IPR013783">
    <property type="entry name" value="Ig-like_fold"/>
</dbReference>
<evidence type="ECO:0000256" key="2">
    <source>
        <dbReference type="ARBA" id="ARBA00004613"/>
    </source>
</evidence>
<evidence type="ECO:0000256" key="14">
    <source>
        <dbReference type="SAM" id="SignalP"/>
    </source>
</evidence>
<keyword evidence="17" id="KW-1185">Reference proteome</keyword>
<feature type="signal peptide" evidence="14">
    <location>
        <begin position="1"/>
        <end position="20"/>
    </location>
</feature>
<feature type="region of interest" description="Disordered" evidence="13">
    <location>
        <begin position="28"/>
        <end position="48"/>
    </location>
</feature>
<dbReference type="PROSITE" id="PS50092">
    <property type="entry name" value="TSP1"/>
    <property type="match status" value="1"/>
</dbReference>
<evidence type="ECO:0000256" key="4">
    <source>
        <dbReference type="ARBA" id="ARBA00022473"/>
    </source>
</evidence>
<feature type="domain" description="Ig-like" evidence="15">
    <location>
        <begin position="168"/>
        <end position="243"/>
    </location>
</feature>
<keyword evidence="7" id="KW-0677">Repeat</keyword>
<dbReference type="PANTHER" id="PTHR22906">
    <property type="entry name" value="PROPERDIN"/>
    <property type="match status" value="1"/>
</dbReference>
<dbReference type="Gene3D" id="2.20.100.10">
    <property type="entry name" value="Thrombospondin type-1 (TSP1) repeat"/>
    <property type="match status" value="1"/>
</dbReference>
<dbReference type="FunFam" id="2.60.40.10:FF:000037">
    <property type="entry name" value="Unc-5 netrin receptor C"/>
    <property type="match status" value="1"/>
</dbReference>
<evidence type="ECO:0000256" key="10">
    <source>
        <dbReference type="ARBA" id="ARBA00023170"/>
    </source>
</evidence>
<dbReference type="SMART" id="SM00408">
    <property type="entry name" value="IGc2"/>
    <property type="match status" value="1"/>
</dbReference>
<evidence type="ECO:0000256" key="13">
    <source>
        <dbReference type="SAM" id="MobiDB-lite"/>
    </source>
</evidence>
<proteinExistence type="inferred from homology"/>
<keyword evidence="8" id="KW-0472">Membrane</keyword>
<evidence type="ECO:0000313" key="16">
    <source>
        <dbReference type="EMBL" id="GFT56229.1"/>
    </source>
</evidence>
<keyword evidence="6 14" id="KW-0732">Signal</keyword>
<dbReference type="AlphaFoldDB" id="A0A8X6TW10"/>
<dbReference type="PANTHER" id="PTHR22906:SF43">
    <property type="entry name" value="PROPERDIN"/>
    <property type="match status" value="1"/>
</dbReference>
<evidence type="ECO:0000256" key="8">
    <source>
        <dbReference type="ARBA" id="ARBA00023136"/>
    </source>
</evidence>
<keyword evidence="10 16" id="KW-0675">Receptor</keyword>
<keyword evidence="12" id="KW-0393">Immunoglobulin domain</keyword>
<keyword evidence="5" id="KW-0964">Secreted</keyword>
<dbReference type="InterPro" id="IPR003598">
    <property type="entry name" value="Ig_sub2"/>
</dbReference>
<evidence type="ECO:0000259" key="15">
    <source>
        <dbReference type="PROSITE" id="PS50835"/>
    </source>
</evidence>
<dbReference type="InterPro" id="IPR007110">
    <property type="entry name" value="Ig-like_dom"/>
</dbReference>
<dbReference type="InterPro" id="IPR052065">
    <property type="entry name" value="Compl_asym_regulator"/>
</dbReference>
<evidence type="ECO:0000256" key="5">
    <source>
        <dbReference type="ARBA" id="ARBA00022525"/>
    </source>
</evidence>
<keyword evidence="11" id="KW-0325">Glycoprotein</keyword>
<dbReference type="PRINTS" id="PR01705">
    <property type="entry name" value="TSP1REPEAT"/>
</dbReference>
<dbReference type="SUPFAM" id="SSF82895">
    <property type="entry name" value="TSP-1 type 1 repeat"/>
    <property type="match status" value="1"/>
</dbReference>
<comment type="caution">
    <text evidence="16">The sequence shown here is derived from an EMBL/GenBank/DDBJ whole genome shotgun (WGS) entry which is preliminary data.</text>
</comment>
<dbReference type="InterPro" id="IPR036383">
    <property type="entry name" value="TSP1_rpt_sf"/>
</dbReference>
<evidence type="ECO:0000256" key="12">
    <source>
        <dbReference type="ARBA" id="ARBA00023319"/>
    </source>
</evidence>
<dbReference type="PROSITE" id="PS50835">
    <property type="entry name" value="IG_LIKE"/>
    <property type="match status" value="1"/>
</dbReference>
<keyword evidence="9" id="KW-1015">Disulfide bond</keyword>
<dbReference type="SMART" id="SM00409">
    <property type="entry name" value="IG"/>
    <property type="match status" value="1"/>
</dbReference>
<dbReference type="InterPro" id="IPR036179">
    <property type="entry name" value="Ig-like_dom_sf"/>
</dbReference>
<protein>
    <submittedName>
        <fullName evidence="16">Netrin receptor UNC5C</fullName>
    </submittedName>
</protein>
<dbReference type="Pfam" id="PF00090">
    <property type="entry name" value="TSP_1"/>
    <property type="match status" value="1"/>
</dbReference>
<evidence type="ECO:0000256" key="11">
    <source>
        <dbReference type="ARBA" id="ARBA00023180"/>
    </source>
</evidence>
<feature type="chain" id="PRO_5036490005" evidence="14">
    <location>
        <begin position="21"/>
        <end position="326"/>
    </location>
</feature>
<comment type="similarity">
    <text evidence="3">Belongs to the unc-5 family.</text>
</comment>
<evidence type="ECO:0000256" key="1">
    <source>
        <dbReference type="ARBA" id="ARBA00004479"/>
    </source>
</evidence>
<dbReference type="GO" id="GO:0016020">
    <property type="term" value="C:membrane"/>
    <property type="evidence" value="ECO:0007669"/>
    <property type="project" value="UniProtKB-SubCell"/>
</dbReference>
<dbReference type="InterPro" id="IPR000884">
    <property type="entry name" value="TSP1_rpt"/>
</dbReference>
<dbReference type="SMART" id="SM00209">
    <property type="entry name" value="TSP1"/>
    <property type="match status" value="1"/>
</dbReference>
<evidence type="ECO:0000256" key="9">
    <source>
        <dbReference type="ARBA" id="ARBA00023157"/>
    </source>
</evidence>
<dbReference type="FunFam" id="2.60.40.10:FF:000032">
    <property type="entry name" value="palladin isoform X1"/>
    <property type="match status" value="1"/>
</dbReference>
<evidence type="ECO:0000256" key="7">
    <source>
        <dbReference type="ARBA" id="ARBA00022737"/>
    </source>
</evidence>
<dbReference type="Proteomes" id="UP000887013">
    <property type="component" value="Unassembled WGS sequence"/>
</dbReference>
<dbReference type="InterPro" id="IPR057755">
    <property type="entry name" value="UNC5A-D-like_N"/>
</dbReference>
<gene>
    <name evidence="16" type="primary">Unc5c</name>
    <name evidence="16" type="ORF">NPIL_16621</name>
</gene>
<evidence type="ECO:0000256" key="3">
    <source>
        <dbReference type="ARBA" id="ARBA00009844"/>
    </source>
</evidence>